<dbReference type="InterPro" id="IPR000631">
    <property type="entry name" value="CARKD"/>
</dbReference>
<keyword evidence="5 18" id="KW-0479">Metal-binding</keyword>
<evidence type="ECO:0000256" key="10">
    <source>
        <dbReference type="ARBA" id="ARBA00023027"/>
    </source>
</evidence>
<evidence type="ECO:0000259" key="19">
    <source>
        <dbReference type="PROSITE" id="PS51383"/>
    </source>
</evidence>
<evidence type="ECO:0000313" key="22">
    <source>
        <dbReference type="Proteomes" id="UP001500839"/>
    </source>
</evidence>
<feature type="binding site" evidence="17">
    <location>
        <position position="316"/>
    </location>
    <ligand>
        <name>(6S)-NADPHX</name>
        <dbReference type="ChEBI" id="CHEBI:64076"/>
    </ligand>
</feature>
<dbReference type="InterPro" id="IPR036652">
    <property type="entry name" value="YjeF_N_dom_sf"/>
</dbReference>
<keyword evidence="10 17" id="KW-0520">NAD</keyword>
<evidence type="ECO:0000313" key="21">
    <source>
        <dbReference type="EMBL" id="GAA4807677.1"/>
    </source>
</evidence>
<dbReference type="PANTHER" id="PTHR12592:SF0">
    <property type="entry name" value="ATP-DEPENDENT (S)-NAD(P)H-HYDRATE DEHYDRATASE"/>
    <property type="match status" value="1"/>
</dbReference>
<comment type="catalytic activity">
    <reaction evidence="15 17 18">
        <text>(6S)-NADHX + ADP = AMP + phosphate + NADH + H(+)</text>
        <dbReference type="Rhea" id="RHEA:32223"/>
        <dbReference type="ChEBI" id="CHEBI:15378"/>
        <dbReference type="ChEBI" id="CHEBI:43474"/>
        <dbReference type="ChEBI" id="CHEBI:57945"/>
        <dbReference type="ChEBI" id="CHEBI:64074"/>
        <dbReference type="ChEBI" id="CHEBI:456215"/>
        <dbReference type="ChEBI" id="CHEBI:456216"/>
        <dbReference type="EC" id="4.2.1.136"/>
    </reaction>
</comment>
<feature type="binding site" evidence="17">
    <location>
        <position position="366"/>
    </location>
    <ligand>
        <name>(6S)-NADPHX</name>
        <dbReference type="ChEBI" id="CHEBI:64076"/>
    </ligand>
</feature>
<reference evidence="22" key="1">
    <citation type="journal article" date="2019" name="Int. J. Syst. Evol. Microbiol.">
        <title>The Global Catalogue of Microorganisms (GCM) 10K type strain sequencing project: providing services to taxonomists for standard genome sequencing and annotation.</title>
        <authorList>
            <consortium name="The Broad Institute Genomics Platform"/>
            <consortium name="The Broad Institute Genome Sequencing Center for Infectious Disease"/>
            <person name="Wu L."/>
            <person name="Ma J."/>
        </authorList>
    </citation>
    <scope>NUCLEOTIDE SEQUENCE [LARGE SCALE GENOMIC DNA]</scope>
    <source>
        <strain evidence="22">JCM 18542</strain>
    </source>
</reference>
<keyword evidence="22" id="KW-1185">Reference proteome</keyword>
<dbReference type="PANTHER" id="PTHR12592">
    <property type="entry name" value="ATP-DEPENDENT (S)-NAD(P)H-HYDRATE DEHYDRATASE FAMILY MEMBER"/>
    <property type="match status" value="1"/>
</dbReference>
<keyword evidence="6 17" id="KW-0547">Nucleotide-binding</keyword>
<comment type="similarity">
    <text evidence="4 18">In the C-terminal section; belongs to the NnrD/CARKD family.</text>
</comment>
<dbReference type="Gene3D" id="3.40.1190.20">
    <property type="match status" value="1"/>
</dbReference>
<evidence type="ECO:0000256" key="15">
    <source>
        <dbReference type="ARBA" id="ARBA00048238"/>
    </source>
</evidence>
<feature type="binding site" evidence="17">
    <location>
        <position position="430"/>
    </location>
    <ligand>
        <name>(6S)-NADPHX</name>
        <dbReference type="ChEBI" id="CHEBI:64076"/>
    </ligand>
</feature>
<comment type="function">
    <text evidence="14 18">Bifunctional enzyme that catalyzes the epimerization of the S- and R-forms of NAD(P)HX and the dehydration of the S-form of NAD(P)HX at the expense of ADP, which is converted to AMP. This allows the repair of both epimers of NAD(P)HX, a damaged form of NAD(P)H that is a result of enzymatic or heat-dependent hydration.</text>
</comment>
<evidence type="ECO:0000256" key="5">
    <source>
        <dbReference type="ARBA" id="ARBA00022723"/>
    </source>
</evidence>
<evidence type="ECO:0000256" key="17">
    <source>
        <dbReference type="HAMAP-Rule" id="MF_01965"/>
    </source>
</evidence>
<evidence type="ECO:0000256" key="16">
    <source>
        <dbReference type="ARBA" id="ARBA00049209"/>
    </source>
</evidence>
<dbReference type="CDD" id="cd01171">
    <property type="entry name" value="YXKO-related"/>
    <property type="match status" value="1"/>
</dbReference>
<evidence type="ECO:0000256" key="18">
    <source>
        <dbReference type="PIRNR" id="PIRNR017184"/>
    </source>
</evidence>
<dbReference type="InterPro" id="IPR030677">
    <property type="entry name" value="Nnr"/>
</dbReference>
<evidence type="ECO:0000256" key="9">
    <source>
        <dbReference type="ARBA" id="ARBA00022958"/>
    </source>
</evidence>
<evidence type="ECO:0000256" key="2">
    <source>
        <dbReference type="ARBA" id="ARBA00000909"/>
    </source>
</evidence>
<feature type="binding site" evidence="17">
    <location>
        <position position="263"/>
    </location>
    <ligand>
        <name>(6S)-NADPHX</name>
        <dbReference type="ChEBI" id="CHEBI:64076"/>
    </ligand>
</feature>
<comment type="cofactor">
    <cofactor evidence="18">
        <name>K(+)</name>
        <dbReference type="ChEBI" id="CHEBI:29103"/>
    </cofactor>
    <text evidence="18">Binds 1 potassium ion per subunit.</text>
</comment>
<evidence type="ECO:0000256" key="8">
    <source>
        <dbReference type="ARBA" id="ARBA00022857"/>
    </source>
</evidence>
<comment type="similarity">
    <text evidence="17">Belongs to the NnrD/CARKD family.</text>
</comment>
<keyword evidence="8 17" id="KW-0521">NADP</keyword>
<dbReference type="PIRSF" id="PIRSF017184">
    <property type="entry name" value="Nnr"/>
    <property type="match status" value="1"/>
</dbReference>
<comment type="catalytic activity">
    <reaction evidence="1 18">
        <text>(6R)-NADHX = (6S)-NADHX</text>
        <dbReference type="Rhea" id="RHEA:32215"/>
        <dbReference type="ChEBI" id="CHEBI:64074"/>
        <dbReference type="ChEBI" id="CHEBI:64075"/>
        <dbReference type="EC" id="5.1.99.6"/>
    </reaction>
</comment>
<comment type="caution">
    <text evidence="21">The sequence shown here is derived from an EMBL/GenBank/DDBJ whole genome shotgun (WGS) entry which is preliminary data.</text>
</comment>
<feature type="binding site" evidence="17">
    <location>
        <position position="429"/>
    </location>
    <ligand>
        <name>AMP</name>
        <dbReference type="ChEBI" id="CHEBI:456215"/>
    </ligand>
</feature>
<comment type="cofactor">
    <cofactor evidence="17">
        <name>Mg(2+)</name>
        <dbReference type="ChEBI" id="CHEBI:18420"/>
    </cofactor>
</comment>
<name>A0ABP9CG00_9ACTN</name>
<keyword evidence="11 18" id="KW-0413">Isomerase</keyword>
<evidence type="ECO:0000256" key="12">
    <source>
        <dbReference type="ARBA" id="ARBA00023239"/>
    </source>
</evidence>
<dbReference type="HAMAP" id="MF_01965">
    <property type="entry name" value="NADHX_dehydratase"/>
    <property type="match status" value="1"/>
</dbReference>
<protein>
    <recommendedName>
        <fullName evidence="17">ADP-dependent (S)-NAD(P)H-hydrate dehydratase</fullName>
        <ecNumber evidence="17">4.2.1.136</ecNumber>
    </recommendedName>
    <alternativeName>
        <fullName evidence="17">ADP-dependent NAD(P)HX dehydratase</fullName>
    </alternativeName>
</protein>
<dbReference type="EMBL" id="BAABKQ010000001">
    <property type="protein sequence ID" value="GAA4807677.1"/>
    <property type="molecule type" value="Genomic_DNA"/>
</dbReference>
<keyword evidence="12 17" id="KW-0456">Lyase</keyword>
<keyword evidence="7 17" id="KW-0067">ATP-binding</keyword>
<feature type="binding site" evidence="17">
    <location>
        <begin position="400"/>
        <end position="404"/>
    </location>
    <ligand>
        <name>AMP</name>
        <dbReference type="ChEBI" id="CHEBI:456215"/>
    </ligand>
</feature>
<evidence type="ECO:0000256" key="7">
    <source>
        <dbReference type="ARBA" id="ARBA00022840"/>
    </source>
</evidence>
<dbReference type="Gene3D" id="3.40.50.10260">
    <property type="entry name" value="YjeF N-terminal domain"/>
    <property type="match status" value="1"/>
</dbReference>
<proteinExistence type="inferred from homology"/>
<dbReference type="PROSITE" id="PS51385">
    <property type="entry name" value="YJEF_N"/>
    <property type="match status" value="1"/>
</dbReference>
<dbReference type="RefSeq" id="WP_345602146.1">
    <property type="nucleotide sequence ID" value="NZ_BAABKQ010000001.1"/>
</dbReference>
<dbReference type="Proteomes" id="UP001500839">
    <property type="component" value="Unassembled WGS sequence"/>
</dbReference>
<evidence type="ECO:0000259" key="20">
    <source>
        <dbReference type="PROSITE" id="PS51385"/>
    </source>
</evidence>
<gene>
    <name evidence="17" type="primary">nnrD</name>
    <name evidence="21" type="ORF">GCM10023353_09010</name>
</gene>
<accession>A0ABP9CG00</accession>
<evidence type="ECO:0000256" key="1">
    <source>
        <dbReference type="ARBA" id="ARBA00000013"/>
    </source>
</evidence>
<evidence type="ECO:0000256" key="14">
    <source>
        <dbReference type="ARBA" id="ARBA00025153"/>
    </source>
</evidence>
<organism evidence="21 22">
    <name type="scientific">Tomitella cavernea</name>
    <dbReference type="NCBI Taxonomy" id="1387982"/>
    <lineage>
        <taxon>Bacteria</taxon>
        <taxon>Bacillati</taxon>
        <taxon>Actinomycetota</taxon>
        <taxon>Actinomycetes</taxon>
        <taxon>Mycobacteriales</taxon>
        <taxon>Tomitella</taxon>
    </lineage>
</organism>
<evidence type="ECO:0000256" key="13">
    <source>
        <dbReference type="ARBA" id="ARBA00023268"/>
    </source>
</evidence>
<evidence type="ECO:0000256" key="11">
    <source>
        <dbReference type="ARBA" id="ARBA00023235"/>
    </source>
</evidence>
<feature type="domain" description="YjeF N-terminal" evidence="20">
    <location>
        <begin position="10"/>
        <end position="223"/>
    </location>
</feature>
<dbReference type="EC" id="4.2.1.136" evidence="17"/>
<dbReference type="SUPFAM" id="SSF53613">
    <property type="entry name" value="Ribokinase-like"/>
    <property type="match status" value="1"/>
</dbReference>
<feature type="domain" description="YjeF C-terminal" evidence="19">
    <location>
        <begin position="228"/>
        <end position="502"/>
    </location>
</feature>
<dbReference type="PROSITE" id="PS51383">
    <property type="entry name" value="YJEF_C_3"/>
    <property type="match status" value="1"/>
</dbReference>
<keyword evidence="9 18" id="KW-0630">Potassium</keyword>
<dbReference type="SUPFAM" id="SSF64153">
    <property type="entry name" value="YjeF N-terminal domain-like"/>
    <property type="match status" value="1"/>
</dbReference>
<dbReference type="InterPro" id="IPR004443">
    <property type="entry name" value="YjeF_N_dom"/>
</dbReference>
<dbReference type="Pfam" id="PF01256">
    <property type="entry name" value="Carb_kinase"/>
    <property type="match status" value="1"/>
</dbReference>
<comment type="function">
    <text evidence="17">Catalyzes the dehydration of the S-form of NAD(P)HX at the expense of ADP, which is converted to AMP. Together with NAD(P)HX epimerase, which catalyzes the epimerization of the S- and R-forms, the enzyme allows the repair of both epimers of NAD(P)HX, a damaged form of NAD(P)H that is a result of enzymatic or heat-dependent hydration.</text>
</comment>
<evidence type="ECO:0000256" key="3">
    <source>
        <dbReference type="ARBA" id="ARBA00006001"/>
    </source>
</evidence>
<comment type="catalytic activity">
    <reaction evidence="16 17 18">
        <text>(6S)-NADPHX + ADP = AMP + phosphate + NADPH + H(+)</text>
        <dbReference type="Rhea" id="RHEA:32235"/>
        <dbReference type="ChEBI" id="CHEBI:15378"/>
        <dbReference type="ChEBI" id="CHEBI:43474"/>
        <dbReference type="ChEBI" id="CHEBI:57783"/>
        <dbReference type="ChEBI" id="CHEBI:64076"/>
        <dbReference type="ChEBI" id="CHEBI:456215"/>
        <dbReference type="ChEBI" id="CHEBI:456216"/>
        <dbReference type="EC" id="4.2.1.136"/>
    </reaction>
</comment>
<dbReference type="InterPro" id="IPR029056">
    <property type="entry name" value="Ribokinase-like"/>
</dbReference>
<evidence type="ECO:0000256" key="4">
    <source>
        <dbReference type="ARBA" id="ARBA00009524"/>
    </source>
</evidence>
<dbReference type="Pfam" id="PF03853">
    <property type="entry name" value="YjeF_N"/>
    <property type="match status" value="1"/>
</dbReference>
<comment type="catalytic activity">
    <reaction evidence="2 18">
        <text>(6R)-NADPHX = (6S)-NADPHX</text>
        <dbReference type="Rhea" id="RHEA:32227"/>
        <dbReference type="ChEBI" id="CHEBI:64076"/>
        <dbReference type="ChEBI" id="CHEBI:64077"/>
        <dbReference type="EC" id="5.1.99.6"/>
    </reaction>
</comment>
<sequence>MREFHSVDAVRAAEAPLLASLPEGALMRRAAYGLARIAAAELTRNRGGVAGRAVLVLAGSGDNGGDALFAGAQLCRRGAAVTAVLMKPERAHAAGLADLRAAGGVAVAAAGVLEGRVRGSAAASVAGPDLVLDGIVGISGRAGLRPDAAELVARLAAAPRRPVFVAADLPSGVDPQTGGTDGPAVQADVTAAFGACKPVHVLGARWCGRVVEVPIGLALGAPELRQCGDSDAGRLWPVPGADDDKYTGGVTGVVAGSEAYPGAAVLCTGAVVAATSAMVRYAGSGREAVLAAWPEVVATGTVAEAGRVQAWAVGPGMGLDEEAEERLRTVLGADVPAVVDADALTLLARHPGWVRERTAPTVLTPHEGEFARLTGGPVPADRLAAVRALAADLGATVLLKGNVTLISAPGGEAYAEHSGHAWAATADSGDVLTGIIGALLAAGLDPAFACAAAARVHSTAAGLAARGHCVAWRNDAASGGGAGAPVSASAVLACVSAAVRVVRSEVPEDHGTGSTHA</sequence>
<comment type="subunit">
    <text evidence="17">Homotetramer.</text>
</comment>
<evidence type="ECO:0000256" key="6">
    <source>
        <dbReference type="ARBA" id="ARBA00022741"/>
    </source>
</evidence>
<keyword evidence="13" id="KW-0511">Multifunctional enzyme</keyword>
<comment type="similarity">
    <text evidence="3 18">In the N-terminal section; belongs to the NnrE/AIBP family.</text>
</comment>